<sequence>MNNNQHSFRAGRSCLTKLLAHYEKVLTSVENNKVVDVVYLDFAKAFNKVDHGILLHKLHQMGISGKLGRWLHSFLTSKKQVVAAEGAESALMLVTSGVPKGSVLGPLLFIAYSSNIDQNIQHSFVSSFADDTRVLREIFLSSDAELLQADLDSLYQWAEGNNMMFNGSKFEHMSYTKQGCNKCPLNYTANDGSQISVKPKV</sequence>
<dbReference type="EMBL" id="JAWQEG010000013">
    <property type="protein sequence ID" value="KAK3896126.1"/>
    <property type="molecule type" value="Genomic_DNA"/>
</dbReference>
<name>A0AAE1GQ19_PETCI</name>
<keyword evidence="3" id="KW-1185">Reference proteome</keyword>
<dbReference type="AlphaFoldDB" id="A0AAE1GQ19"/>
<dbReference type="PANTHER" id="PTHR33332">
    <property type="entry name" value="REVERSE TRANSCRIPTASE DOMAIN-CONTAINING PROTEIN"/>
    <property type="match status" value="1"/>
</dbReference>
<organism evidence="2 3">
    <name type="scientific">Petrolisthes cinctipes</name>
    <name type="common">Flat porcelain crab</name>
    <dbReference type="NCBI Taxonomy" id="88211"/>
    <lineage>
        <taxon>Eukaryota</taxon>
        <taxon>Metazoa</taxon>
        <taxon>Ecdysozoa</taxon>
        <taxon>Arthropoda</taxon>
        <taxon>Crustacea</taxon>
        <taxon>Multicrustacea</taxon>
        <taxon>Malacostraca</taxon>
        <taxon>Eumalacostraca</taxon>
        <taxon>Eucarida</taxon>
        <taxon>Decapoda</taxon>
        <taxon>Pleocyemata</taxon>
        <taxon>Anomura</taxon>
        <taxon>Galatheoidea</taxon>
        <taxon>Porcellanidae</taxon>
        <taxon>Petrolisthes</taxon>
    </lineage>
</organism>
<dbReference type="Proteomes" id="UP001286313">
    <property type="component" value="Unassembled WGS sequence"/>
</dbReference>
<feature type="domain" description="Reverse transcriptase" evidence="1">
    <location>
        <begin position="1"/>
        <end position="201"/>
    </location>
</feature>
<protein>
    <recommendedName>
        <fullName evidence="1">Reverse transcriptase domain-containing protein</fullName>
    </recommendedName>
</protein>
<dbReference type="Pfam" id="PF00078">
    <property type="entry name" value="RVT_1"/>
    <property type="match status" value="1"/>
</dbReference>
<evidence type="ECO:0000259" key="1">
    <source>
        <dbReference type="PROSITE" id="PS50878"/>
    </source>
</evidence>
<gene>
    <name evidence="2" type="ORF">Pcinc_000194</name>
</gene>
<accession>A0AAE1GQ19</accession>
<evidence type="ECO:0000313" key="2">
    <source>
        <dbReference type="EMBL" id="KAK3896126.1"/>
    </source>
</evidence>
<proteinExistence type="predicted"/>
<evidence type="ECO:0000313" key="3">
    <source>
        <dbReference type="Proteomes" id="UP001286313"/>
    </source>
</evidence>
<dbReference type="PROSITE" id="PS50878">
    <property type="entry name" value="RT_POL"/>
    <property type="match status" value="1"/>
</dbReference>
<dbReference type="InterPro" id="IPR000477">
    <property type="entry name" value="RT_dom"/>
</dbReference>
<reference evidence="2" key="1">
    <citation type="submission" date="2023-10" db="EMBL/GenBank/DDBJ databases">
        <title>Genome assemblies of two species of porcelain crab, Petrolisthes cinctipes and Petrolisthes manimaculis (Anomura: Porcellanidae).</title>
        <authorList>
            <person name="Angst P."/>
        </authorList>
    </citation>
    <scope>NUCLEOTIDE SEQUENCE</scope>
    <source>
        <strain evidence="2">PB745_01</strain>
        <tissue evidence="2">Gill</tissue>
    </source>
</reference>
<comment type="caution">
    <text evidence="2">The sequence shown here is derived from an EMBL/GenBank/DDBJ whole genome shotgun (WGS) entry which is preliminary data.</text>
</comment>